<keyword evidence="5" id="KW-1185">Reference proteome</keyword>
<dbReference type="Proteomes" id="UP000002420">
    <property type="component" value="Chromosome"/>
</dbReference>
<keyword evidence="1" id="KW-0444">Lipid biosynthesis</keyword>
<keyword evidence="3" id="KW-0443">Lipid metabolism</keyword>
<evidence type="ECO:0000256" key="1">
    <source>
        <dbReference type="ARBA" id="ARBA00022516"/>
    </source>
</evidence>
<organism evidence="4 5">
    <name type="scientific">Trichlorobacter lovleyi (strain ATCC BAA-1151 / DSM 17278 / SZ)</name>
    <name type="common">Geobacter lovleyi</name>
    <dbReference type="NCBI Taxonomy" id="398767"/>
    <lineage>
        <taxon>Bacteria</taxon>
        <taxon>Pseudomonadati</taxon>
        <taxon>Thermodesulfobacteriota</taxon>
        <taxon>Desulfuromonadia</taxon>
        <taxon>Geobacterales</taxon>
        <taxon>Geobacteraceae</taxon>
        <taxon>Trichlorobacter</taxon>
    </lineage>
</organism>
<name>B3E593_TRIL1</name>
<accession>B3E593</accession>
<dbReference type="GO" id="GO:0006633">
    <property type="term" value="P:fatty acid biosynthetic process"/>
    <property type="evidence" value="ECO:0007669"/>
    <property type="project" value="InterPro"/>
</dbReference>
<dbReference type="EMBL" id="CP001089">
    <property type="protein sequence ID" value="ACD96080.1"/>
    <property type="molecule type" value="Genomic_DNA"/>
</dbReference>
<dbReference type="Pfam" id="PF04336">
    <property type="entry name" value="ACP_PD"/>
    <property type="match status" value="1"/>
</dbReference>
<proteinExistence type="predicted"/>
<keyword evidence="2" id="KW-0378">Hydrolase</keyword>
<evidence type="ECO:0000313" key="4">
    <source>
        <dbReference type="EMBL" id="ACD96080.1"/>
    </source>
</evidence>
<evidence type="ECO:0000256" key="2">
    <source>
        <dbReference type="ARBA" id="ARBA00022801"/>
    </source>
</evidence>
<dbReference type="eggNOG" id="COG3124">
    <property type="taxonomic scope" value="Bacteria"/>
</dbReference>
<dbReference type="STRING" id="398767.Glov_2364"/>
<dbReference type="HOGENOM" id="CLU_099370_1_1_7"/>
<evidence type="ECO:0000256" key="3">
    <source>
        <dbReference type="ARBA" id="ARBA00023098"/>
    </source>
</evidence>
<dbReference type="RefSeq" id="WP_012470413.1">
    <property type="nucleotide sequence ID" value="NC_010814.1"/>
</dbReference>
<dbReference type="OrthoDB" id="8442777at2"/>
<reference evidence="4 5" key="1">
    <citation type="submission" date="2008-05" db="EMBL/GenBank/DDBJ databases">
        <title>Complete sequence of chromosome of Geobacter lovleyi SZ.</title>
        <authorList>
            <consortium name="US DOE Joint Genome Institute"/>
            <person name="Lucas S."/>
            <person name="Copeland A."/>
            <person name="Lapidus A."/>
            <person name="Glavina del Rio T."/>
            <person name="Dalin E."/>
            <person name="Tice H."/>
            <person name="Bruce D."/>
            <person name="Goodwin L."/>
            <person name="Pitluck S."/>
            <person name="Chertkov O."/>
            <person name="Meincke L."/>
            <person name="Brettin T."/>
            <person name="Detter J.C."/>
            <person name="Han C."/>
            <person name="Tapia R."/>
            <person name="Kuske C.R."/>
            <person name="Schmutz J."/>
            <person name="Larimer F."/>
            <person name="Land M."/>
            <person name="Hauser L."/>
            <person name="Kyrpides N."/>
            <person name="Mikhailova N."/>
            <person name="Sung Y."/>
            <person name="Fletcher K.E."/>
            <person name="Ritalahti K.M."/>
            <person name="Loeffler F.E."/>
            <person name="Richardson P."/>
        </authorList>
    </citation>
    <scope>NUCLEOTIDE SEQUENCE [LARGE SCALE GENOMIC DNA]</scope>
    <source>
        <strain evidence="5">ATCC BAA-1151 / DSM 17278 / SZ</strain>
    </source>
</reference>
<gene>
    <name evidence="4" type="ordered locus">Glov_2364</name>
</gene>
<protein>
    <recommendedName>
        <fullName evidence="6">Acyl carrier protein phosphodiesterase</fullName>
    </recommendedName>
</protein>
<dbReference type="InterPro" id="IPR007431">
    <property type="entry name" value="ACP_PD"/>
</dbReference>
<dbReference type="GO" id="GO:0008770">
    <property type="term" value="F:[acyl-carrier-protein] phosphodiesterase activity"/>
    <property type="evidence" value="ECO:0007669"/>
    <property type="project" value="InterPro"/>
</dbReference>
<dbReference type="KEGG" id="glo:Glov_2364"/>
<sequence length="195" mass="22708">MNFLFHMLLSGDDDQLLIGNFMGDFVKGSLRDRFPPRIRQGVQLHRRIDSFAEQHRLFRQSRYSLSPQYGLYRGIMVDLFYDYFLVNSWSAWTDEPFGAFLVRTRTVIEGNQQTLPPELQPLLAVIFNELLPSYGTREGIGRAFARMSRRIARPNPLAGCEIELSLHHATLQQDFQAFTPDLFSFVDQQLRSMRD</sequence>
<evidence type="ECO:0008006" key="6">
    <source>
        <dbReference type="Google" id="ProtNLM"/>
    </source>
</evidence>
<dbReference type="PIRSF" id="PIRSF011489">
    <property type="entry name" value="DUF479"/>
    <property type="match status" value="1"/>
</dbReference>
<evidence type="ECO:0000313" key="5">
    <source>
        <dbReference type="Proteomes" id="UP000002420"/>
    </source>
</evidence>
<dbReference type="PANTHER" id="PTHR38764:SF1">
    <property type="entry name" value="ACYL CARRIER PROTEIN PHOSPHODIESTERASE"/>
    <property type="match status" value="1"/>
</dbReference>
<dbReference type="PANTHER" id="PTHR38764">
    <property type="entry name" value="ACYL CARRIER PROTEIN PHOSPHODIESTERASE"/>
    <property type="match status" value="1"/>
</dbReference>
<dbReference type="AlphaFoldDB" id="B3E593"/>